<protein>
    <recommendedName>
        <fullName evidence="4">T9SS C-terminal target domain-containing protein</fullName>
    </recommendedName>
</protein>
<evidence type="ECO:0000313" key="2">
    <source>
        <dbReference type="EMBL" id="MBF0597762.1"/>
    </source>
</evidence>
<dbReference type="RefSeq" id="WP_194183307.1">
    <property type="nucleotide sequence ID" value="NZ_JADGIK010000006.1"/>
</dbReference>
<evidence type="ECO:0000313" key="3">
    <source>
        <dbReference type="Proteomes" id="UP000608754"/>
    </source>
</evidence>
<dbReference type="PANTHER" id="PTHR41339:SF1">
    <property type="entry name" value="SECRETED PROTEIN"/>
    <property type="match status" value="1"/>
</dbReference>
<dbReference type="SUPFAM" id="SSF51126">
    <property type="entry name" value="Pectin lyase-like"/>
    <property type="match status" value="1"/>
</dbReference>
<feature type="signal peptide" evidence="1">
    <location>
        <begin position="1"/>
        <end position="23"/>
    </location>
</feature>
<feature type="chain" id="PRO_5035299533" description="T9SS C-terminal target domain-containing protein" evidence="1">
    <location>
        <begin position="24"/>
        <end position="387"/>
    </location>
</feature>
<organism evidence="2 3">
    <name type="scientific">Faecalibacter rhinopitheci</name>
    <dbReference type="NCBI Taxonomy" id="2779678"/>
    <lineage>
        <taxon>Bacteria</taxon>
        <taxon>Pseudomonadati</taxon>
        <taxon>Bacteroidota</taxon>
        <taxon>Flavobacteriia</taxon>
        <taxon>Flavobacteriales</taxon>
        <taxon>Weeksellaceae</taxon>
        <taxon>Faecalibacter</taxon>
    </lineage>
</organism>
<dbReference type="AlphaFoldDB" id="A0A8J7FTZ9"/>
<keyword evidence="1" id="KW-0732">Signal</keyword>
<dbReference type="InterPro" id="IPR011050">
    <property type="entry name" value="Pectin_lyase_fold/virulence"/>
</dbReference>
<dbReference type="PANTHER" id="PTHR41339">
    <property type="entry name" value="LIPL48"/>
    <property type="match status" value="1"/>
</dbReference>
<gene>
    <name evidence="2" type="ORF">IM532_09940</name>
</gene>
<accession>A0A8J7FTZ9</accession>
<dbReference type="EMBL" id="JADGIK010000006">
    <property type="protein sequence ID" value="MBF0597762.1"/>
    <property type="molecule type" value="Genomic_DNA"/>
</dbReference>
<keyword evidence="3" id="KW-1185">Reference proteome</keyword>
<reference evidence="2" key="1">
    <citation type="submission" date="2020-10" db="EMBL/GenBank/DDBJ databases">
        <authorList>
            <person name="Lu T."/>
            <person name="Wang Q."/>
            <person name="Han X."/>
        </authorList>
    </citation>
    <scope>NUCLEOTIDE SEQUENCE</scope>
    <source>
        <strain evidence="2">WQ 117</strain>
    </source>
</reference>
<sequence length="387" mass="40485">MKKSVFKVLALLAVSSVTFISCSSDDDSNDGGTNPSGFVANPADFKGELKAGDEVTLDPSKVYYLTGKLQVNDGAKLTIPAGTKIVANGGTSSFVAVAQGGQIFVNGTATNPVVFTSENRTPGAWGGVVLCGKAPINKAPTASAEVSELTYGGSVSNDNSGVIQYARIEYAGAAYNSEKEFNGLSLFGVGSGTKIEYVQLHEGADDGIEFFGGTVNTKYIVSTGNEDDQFDWTEGWNGQNEFWFAKAGLGRGNRGIEADNNSNNHSLGPISNPTIKNMTLIGLGGDYNAAENQALKLRVGTKGKLENVVLANWAKGIDIEHDATLAGIPSDLYVKNVHFINVTTTASGKKSDGTVADVTAAFTLQENNGAGNGVNAPTWTQGWTIDL</sequence>
<dbReference type="Proteomes" id="UP000608754">
    <property type="component" value="Unassembled WGS sequence"/>
</dbReference>
<proteinExistence type="predicted"/>
<evidence type="ECO:0000256" key="1">
    <source>
        <dbReference type="SAM" id="SignalP"/>
    </source>
</evidence>
<name>A0A8J7FTZ9_9FLAO</name>
<comment type="caution">
    <text evidence="2">The sequence shown here is derived from an EMBL/GenBank/DDBJ whole genome shotgun (WGS) entry which is preliminary data.</text>
</comment>
<dbReference type="PROSITE" id="PS51257">
    <property type="entry name" value="PROKAR_LIPOPROTEIN"/>
    <property type="match status" value="1"/>
</dbReference>
<evidence type="ECO:0008006" key="4">
    <source>
        <dbReference type="Google" id="ProtNLM"/>
    </source>
</evidence>